<organism evidence="2 3">
    <name type="scientific">Terricaulis silvestris</name>
    <dbReference type="NCBI Taxonomy" id="2686094"/>
    <lineage>
        <taxon>Bacteria</taxon>
        <taxon>Pseudomonadati</taxon>
        <taxon>Pseudomonadota</taxon>
        <taxon>Alphaproteobacteria</taxon>
        <taxon>Caulobacterales</taxon>
        <taxon>Caulobacteraceae</taxon>
        <taxon>Terricaulis</taxon>
    </lineage>
</organism>
<proteinExistence type="predicted"/>
<evidence type="ECO:0000313" key="3">
    <source>
        <dbReference type="Proteomes" id="UP000431269"/>
    </source>
</evidence>
<feature type="signal peptide" evidence="1">
    <location>
        <begin position="1"/>
        <end position="21"/>
    </location>
</feature>
<reference evidence="3" key="1">
    <citation type="submission" date="2019-12" db="EMBL/GenBank/DDBJ databases">
        <title>Complete genome of Terracaulis silvestris 0127_4.</title>
        <authorList>
            <person name="Vieira S."/>
            <person name="Riedel T."/>
            <person name="Sproer C."/>
            <person name="Pascual J."/>
            <person name="Boedeker C."/>
            <person name="Overmann J."/>
        </authorList>
    </citation>
    <scope>NUCLEOTIDE SEQUENCE [LARGE SCALE GENOMIC DNA]</scope>
    <source>
        <strain evidence="3">0127_4</strain>
    </source>
</reference>
<protein>
    <recommendedName>
        <fullName evidence="4">Secreted protein</fullName>
    </recommendedName>
</protein>
<dbReference type="AlphaFoldDB" id="A0A6I6MHX8"/>
<name>A0A6I6MHX8_9CAUL</name>
<feature type="chain" id="PRO_5026288207" description="Secreted protein" evidence="1">
    <location>
        <begin position="22"/>
        <end position="197"/>
    </location>
</feature>
<dbReference type="Proteomes" id="UP000431269">
    <property type="component" value="Chromosome"/>
</dbReference>
<dbReference type="KEGG" id="tsv:DSM104635_01389"/>
<dbReference type="RefSeq" id="WP_158765499.1">
    <property type="nucleotide sequence ID" value="NZ_CP047045.1"/>
</dbReference>
<evidence type="ECO:0008006" key="4">
    <source>
        <dbReference type="Google" id="ProtNLM"/>
    </source>
</evidence>
<gene>
    <name evidence="2" type="ORF">DSM104635_01389</name>
</gene>
<dbReference type="PROSITE" id="PS51257">
    <property type="entry name" value="PROKAR_LIPOPROTEIN"/>
    <property type="match status" value="1"/>
</dbReference>
<dbReference type="EMBL" id="CP047045">
    <property type="protein sequence ID" value="QGZ94570.1"/>
    <property type="molecule type" value="Genomic_DNA"/>
</dbReference>
<sequence>MIRAAAVALAASALASCVVLPEEPPPPPPCNVTVDGSLNVSEWQGAQRIDLTSGAALWLKQTPSHVCFAVEPGEAGPRYVDVFIADRAGTLHNLHASMQVGERTLPQRRWTDENPETAWGQTTGWSANAATQLDPETHAPSIEQVVPFDGYEFVIDRAQLNPWRIRIEVRDFDGEARDIVWPAQSRRTDIATWAPLP</sequence>
<accession>A0A6I6MHX8</accession>
<keyword evidence="3" id="KW-1185">Reference proteome</keyword>
<keyword evidence="1" id="KW-0732">Signal</keyword>
<evidence type="ECO:0000256" key="1">
    <source>
        <dbReference type="SAM" id="SignalP"/>
    </source>
</evidence>
<evidence type="ECO:0000313" key="2">
    <source>
        <dbReference type="EMBL" id="QGZ94570.1"/>
    </source>
</evidence>